<dbReference type="AlphaFoldDB" id="A0A7L2RDC9"/>
<evidence type="ECO:0000259" key="17">
    <source>
        <dbReference type="PROSITE" id="PS50262"/>
    </source>
</evidence>
<feature type="transmembrane region" description="Helical" evidence="16">
    <location>
        <begin position="131"/>
        <end position="155"/>
    </location>
</feature>
<dbReference type="PANTHER" id="PTHR24247">
    <property type="entry name" value="5-HYDROXYTRYPTAMINE RECEPTOR"/>
    <property type="match status" value="1"/>
</dbReference>
<feature type="transmembrane region" description="Helical" evidence="16">
    <location>
        <begin position="175"/>
        <end position="198"/>
    </location>
</feature>
<dbReference type="GO" id="GO:0045907">
    <property type="term" value="P:positive regulation of vasoconstriction"/>
    <property type="evidence" value="ECO:0007669"/>
    <property type="project" value="InterPro"/>
</dbReference>
<dbReference type="CDD" id="cd15050">
    <property type="entry name" value="7tmA_Histamine_H1R"/>
    <property type="match status" value="1"/>
</dbReference>
<keyword evidence="6 16" id="KW-1133">Transmembrane helix</keyword>
<feature type="transmembrane region" description="Helical" evidence="16">
    <location>
        <begin position="406"/>
        <end position="429"/>
    </location>
</feature>
<feature type="region of interest" description="Disordered" evidence="15">
    <location>
        <begin position="220"/>
        <end position="265"/>
    </location>
</feature>
<dbReference type="PRINTS" id="PR00237">
    <property type="entry name" value="GPCRRHODOPSN"/>
</dbReference>
<dbReference type="GO" id="GO:0043114">
    <property type="term" value="P:regulation of vascular permeability"/>
    <property type="evidence" value="ECO:0007669"/>
    <property type="project" value="InterPro"/>
</dbReference>
<evidence type="ECO:0000256" key="12">
    <source>
        <dbReference type="ARBA" id="ARBA00023224"/>
    </source>
</evidence>
<dbReference type="EMBL" id="VYZS01018640">
    <property type="protein sequence ID" value="NXS07271.1"/>
    <property type="molecule type" value="Genomic_DNA"/>
</dbReference>
<name>A0A7L2RDC9_9PASS</name>
<keyword evidence="19" id="KW-1185">Reference proteome</keyword>
<feature type="non-terminal residue" evidence="18">
    <location>
        <position position="475"/>
    </location>
</feature>
<dbReference type="PRINTS" id="PR00530">
    <property type="entry name" value="HISTAMINEH1R"/>
</dbReference>
<keyword evidence="10 14" id="KW-0675">Receptor</keyword>
<dbReference type="GO" id="GO:0045202">
    <property type="term" value="C:synapse"/>
    <property type="evidence" value="ECO:0007669"/>
    <property type="project" value="GOC"/>
</dbReference>
<feature type="compositionally biased region" description="Polar residues" evidence="15">
    <location>
        <begin position="327"/>
        <end position="356"/>
    </location>
</feature>
<evidence type="ECO:0000256" key="11">
    <source>
        <dbReference type="ARBA" id="ARBA00023180"/>
    </source>
</evidence>
<feature type="transmembrane region" description="Helical" evidence="16">
    <location>
        <begin position="441"/>
        <end position="460"/>
    </location>
</feature>
<organism evidence="18 19">
    <name type="scientific">Neodrepanis coruscans</name>
    <name type="common">wattled asity</name>
    <dbReference type="NCBI Taxonomy" id="254563"/>
    <lineage>
        <taxon>Eukaryota</taxon>
        <taxon>Metazoa</taxon>
        <taxon>Chordata</taxon>
        <taxon>Craniata</taxon>
        <taxon>Vertebrata</taxon>
        <taxon>Euteleostomi</taxon>
        <taxon>Archelosauria</taxon>
        <taxon>Archosauria</taxon>
        <taxon>Dinosauria</taxon>
        <taxon>Saurischia</taxon>
        <taxon>Theropoda</taxon>
        <taxon>Coelurosauria</taxon>
        <taxon>Aves</taxon>
        <taxon>Neognathae</taxon>
        <taxon>Neoaves</taxon>
        <taxon>Telluraves</taxon>
        <taxon>Australaves</taxon>
        <taxon>Passeriformes</taxon>
        <taxon>Philepittidae</taxon>
        <taxon>Neodrepanis</taxon>
    </lineage>
</organism>
<dbReference type="PANTHER" id="PTHR24247:SF223">
    <property type="entry name" value="HISTAMINE H1 RECEPTOR"/>
    <property type="match status" value="1"/>
</dbReference>
<dbReference type="GO" id="GO:0004969">
    <property type="term" value="F:histamine receptor activity"/>
    <property type="evidence" value="ECO:0007669"/>
    <property type="project" value="InterPro"/>
</dbReference>
<dbReference type="SMART" id="SM01381">
    <property type="entry name" value="7TM_GPCR_Srsx"/>
    <property type="match status" value="1"/>
</dbReference>
<feature type="transmembrane region" description="Helical" evidence="16">
    <location>
        <begin position="51"/>
        <end position="77"/>
    </location>
</feature>
<dbReference type="GO" id="GO:0004993">
    <property type="term" value="F:G protein-coupled serotonin receptor activity"/>
    <property type="evidence" value="ECO:0007669"/>
    <property type="project" value="TreeGrafter"/>
</dbReference>
<keyword evidence="9" id="KW-1015">Disulfide bond</keyword>
<accession>A0A7L2RDC9</accession>
<dbReference type="Gene3D" id="1.20.1070.10">
    <property type="entry name" value="Rhodopsin 7-helix transmembrane proteins"/>
    <property type="match status" value="2"/>
</dbReference>
<evidence type="ECO:0000256" key="7">
    <source>
        <dbReference type="ARBA" id="ARBA00023040"/>
    </source>
</evidence>
<feature type="transmembrane region" description="Helical" evidence="16">
    <location>
        <begin position="89"/>
        <end position="110"/>
    </location>
</feature>
<keyword evidence="5 14" id="KW-0812">Transmembrane</keyword>
<feature type="non-terminal residue" evidence="18">
    <location>
        <position position="1"/>
    </location>
</feature>
<evidence type="ECO:0000256" key="4">
    <source>
        <dbReference type="ARBA" id="ARBA00022553"/>
    </source>
</evidence>
<keyword evidence="4" id="KW-0597">Phosphoprotein</keyword>
<keyword evidence="8 16" id="KW-0472">Membrane</keyword>
<dbReference type="GO" id="GO:0007187">
    <property type="term" value="P:G protein-coupled receptor signaling pathway, coupled to cyclic nucleotide second messenger"/>
    <property type="evidence" value="ECO:0007669"/>
    <property type="project" value="TreeGrafter"/>
</dbReference>
<evidence type="ECO:0000256" key="5">
    <source>
        <dbReference type="ARBA" id="ARBA00022692"/>
    </source>
</evidence>
<dbReference type="GO" id="GO:0030425">
    <property type="term" value="C:dendrite"/>
    <property type="evidence" value="ECO:0007669"/>
    <property type="project" value="TreeGrafter"/>
</dbReference>
<evidence type="ECO:0000256" key="16">
    <source>
        <dbReference type="SAM" id="Phobius"/>
    </source>
</evidence>
<evidence type="ECO:0000256" key="3">
    <source>
        <dbReference type="ARBA" id="ARBA00022475"/>
    </source>
</evidence>
<comment type="caution">
    <text evidence="18">The sequence shown here is derived from an EMBL/GenBank/DDBJ whole genome shotgun (WGS) entry which is preliminary data.</text>
</comment>
<evidence type="ECO:0000256" key="10">
    <source>
        <dbReference type="ARBA" id="ARBA00023170"/>
    </source>
</evidence>
<evidence type="ECO:0000256" key="9">
    <source>
        <dbReference type="ARBA" id="ARBA00023157"/>
    </source>
</evidence>
<comment type="function">
    <text evidence="13">G-protein-coupled receptor for histamine, a biogenic amine that functions as an immune modulator and a neurotransmitter. Through the H1 receptor, histamine mediates the contraction of smooth muscles and increases capillary permeability due to contraction of terminal venules. Also mediates neurotransmission in the central nervous system and thereby regulates circadian rhythms, emotional and locomotor activities as well as cognitive functions.</text>
</comment>
<comment type="subcellular location">
    <subcellularLocation>
        <location evidence="1">Cell membrane</location>
        <topology evidence="1">Multi-pass membrane protein</topology>
    </subcellularLocation>
</comment>
<proteinExistence type="inferred from homology"/>
<reference evidence="18 19" key="1">
    <citation type="submission" date="2019-09" db="EMBL/GenBank/DDBJ databases">
        <title>Bird 10,000 Genomes (B10K) Project - Family phase.</title>
        <authorList>
            <person name="Zhang G."/>
        </authorList>
    </citation>
    <scope>NUCLEOTIDE SEQUENCE [LARGE SCALE GENOMIC DNA]</scope>
    <source>
        <strain evidence="18">B10K-DU-002-79</strain>
    </source>
</reference>
<evidence type="ECO:0000256" key="1">
    <source>
        <dbReference type="ARBA" id="ARBA00004651"/>
    </source>
</evidence>
<keyword evidence="11" id="KW-0325">Glycoprotein</keyword>
<evidence type="ECO:0000313" key="19">
    <source>
        <dbReference type="Proteomes" id="UP000560066"/>
    </source>
</evidence>
<evidence type="ECO:0000313" key="18">
    <source>
        <dbReference type="EMBL" id="NXS07271.1"/>
    </source>
</evidence>
<dbReference type="GO" id="GO:0005886">
    <property type="term" value="C:plasma membrane"/>
    <property type="evidence" value="ECO:0007669"/>
    <property type="project" value="UniProtKB-SubCell"/>
</dbReference>
<evidence type="ECO:0000256" key="6">
    <source>
        <dbReference type="ARBA" id="ARBA00022989"/>
    </source>
</evidence>
<keyword evidence="7 14" id="KW-0297">G-protein coupled receptor</keyword>
<dbReference type="Proteomes" id="UP000560066">
    <property type="component" value="Unassembled WGS sequence"/>
</dbReference>
<comment type="similarity">
    <text evidence="14">Belongs to the G-protein coupled receptor 1 family.</text>
</comment>
<dbReference type="GO" id="GO:0007268">
    <property type="term" value="P:chemical synaptic transmission"/>
    <property type="evidence" value="ECO:0007669"/>
    <property type="project" value="TreeGrafter"/>
</dbReference>
<feature type="transmembrane region" description="Helical" evidence="16">
    <location>
        <begin position="15"/>
        <end position="39"/>
    </location>
</feature>
<evidence type="ECO:0000256" key="2">
    <source>
        <dbReference type="ARBA" id="ARBA00015317"/>
    </source>
</evidence>
<dbReference type="PROSITE" id="PS00237">
    <property type="entry name" value="G_PROTEIN_RECEP_F1_1"/>
    <property type="match status" value="1"/>
</dbReference>
<feature type="compositionally biased region" description="Basic and acidic residues" evidence="15">
    <location>
        <begin position="222"/>
        <end position="238"/>
    </location>
</feature>
<evidence type="ECO:0000256" key="15">
    <source>
        <dbReference type="SAM" id="MobiDB-lite"/>
    </source>
</evidence>
<keyword evidence="12 14" id="KW-0807">Transducer</keyword>
<protein>
    <recommendedName>
        <fullName evidence="2">Histamine H1 receptor</fullName>
    </recommendedName>
</protein>
<evidence type="ECO:0000256" key="8">
    <source>
        <dbReference type="ARBA" id="ARBA00023136"/>
    </source>
</evidence>
<gene>
    <name evidence="18" type="primary">Hrh1</name>
    <name evidence="18" type="ORF">NEOCOR_R08002</name>
</gene>
<feature type="region of interest" description="Disordered" evidence="15">
    <location>
        <begin position="319"/>
        <end position="356"/>
    </location>
</feature>
<keyword evidence="3" id="KW-1003">Cell membrane</keyword>
<dbReference type="GO" id="GO:0030594">
    <property type="term" value="F:neurotransmitter receptor activity"/>
    <property type="evidence" value="ECO:0007669"/>
    <property type="project" value="TreeGrafter"/>
</dbReference>
<dbReference type="InterPro" id="IPR017452">
    <property type="entry name" value="GPCR_Rhodpsn_7TM"/>
</dbReference>
<evidence type="ECO:0000256" key="13">
    <source>
        <dbReference type="ARBA" id="ARBA00045624"/>
    </source>
</evidence>
<dbReference type="SUPFAM" id="SSF81321">
    <property type="entry name" value="Family A G protein-coupled receptor-like"/>
    <property type="match status" value="1"/>
</dbReference>
<dbReference type="PROSITE" id="PS50262">
    <property type="entry name" value="G_PROTEIN_RECEP_F1_2"/>
    <property type="match status" value="1"/>
</dbReference>
<feature type="domain" description="G-protein coupled receptors family 1 profile" evidence="17">
    <location>
        <begin position="31"/>
        <end position="457"/>
    </location>
</feature>
<sequence>MPENTMENSPNPHSALLGLFLGSISLVTIVMNILVLCAVKTEKKLQTVGNLHIVSLSVADLIVGAAVMPLNIVYLLYPAWPLGLPACLFWLSMDYVASTASIFNLFILCIDRYRSVQQPLKYLRYRTKTRASLMILGVWLLSFMWVIPILGWHIFANKGVRKVKENKCETEFSAVTWFKVLTAIFNFYLPSILMLWFYYKIFRTVRKHCQKRQLISGSHWSSSDKQDIHHSKMKKEENTGLQKQILEDNTPPKDKESSPQPQNGVEELHFSNADKSSEADDGKTNRKVFKWRCFPLTTAQSETGLDKAGKKCVGATKENANEGDLCSQDSDSSVASGNHTSSEVVPCGENSNSNSERACRAQEETETRDFRGLSYLRKTWQNLHPQAKGNIQTLHGNREKKAAKQLGVIVGAFMLCWIPYFVVFMVIAFHNQEQFSKVHMVTIWLGYVNSTLNPFLYPLCNQNFKKTFKRILHIH</sequence>
<dbReference type="OrthoDB" id="10071887at2759"/>
<dbReference type="InterPro" id="IPR000921">
    <property type="entry name" value="Histamine_H1_rcpt"/>
</dbReference>
<dbReference type="InterPro" id="IPR000276">
    <property type="entry name" value="GPCR_Rhodpsn"/>
</dbReference>
<dbReference type="Pfam" id="PF00001">
    <property type="entry name" value="7tm_1"/>
    <property type="match status" value="1"/>
</dbReference>
<evidence type="ECO:0000256" key="14">
    <source>
        <dbReference type="RuleBase" id="RU000688"/>
    </source>
</evidence>